<reference evidence="2" key="1">
    <citation type="submission" date="2015-03" db="EMBL/GenBank/DDBJ databases">
        <authorList>
            <person name="Urmite Genomes"/>
        </authorList>
    </citation>
    <scope>NUCLEOTIDE SEQUENCE [LARGE SCALE GENOMIC DNA]</scope>
    <source>
        <strain evidence="2">CSUR P1344</strain>
    </source>
</reference>
<dbReference type="RefSeq" id="WP_167542654.1">
    <property type="nucleotide sequence ID" value="NZ_CTEC01000001.1"/>
</dbReference>
<dbReference type="Proteomes" id="UP000199601">
    <property type="component" value="Unassembled WGS sequence"/>
</dbReference>
<accession>A0A0U1D3E7</accession>
<keyword evidence="2" id="KW-1185">Reference proteome</keyword>
<sequence length="58" mass="6560">MKLTRRDFRARVQVAADRRILISYGLVTFECTADEAAGFAEELVEAIATSRRQSWAGR</sequence>
<dbReference type="EMBL" id="CTEC01000001">
    <property type="protein sequence ID" value="CQD07438.1"/>
    <property type="molecule type" value="Genomic_DNA"/>
</dbReference>
<evidence type="ECO:0000313" key="2">
    <source>
        <dbReference type="Proteomes" id="UP000199601"/>
    </source>
</evidence>
<organism evidence="1 2">
    <name type="scientific">Mycobacterium europaeum</name>
    <dbReference type="NCBI Taxonomy" id="761804"/>
    <lineage>
        <taxon>Bacteria</taxon>
        <taxon>Bacillati</taxon>
        <taxon>Actinomycetota</taxon>
        <taxon>Actinomycetes</taxon>
        <taxon>Mycobacteriales</taxon>
        <taxon>Mycobacteriaceae</taxon>
        <taxon>Mycobacterium</taxon>
        <taxon>Mycobacterium simiae complex</taxon>
    </lineage>
</organism>
<evidence type="ECO:0000313" key="1">
    <source>
        <dbReference type="EMBL" id="CQD07438.1"/>
    </source>
</evidence>
<dbReference type="AlphaFoldDB" id="A0A0U1D3E7"/>
<protein>
    <submittedName>
        <fullName evidence="1">Uncharacterized protein</fullName>
    </submittedName>
</protein>
<proteinExistence type="predicted"/>
<name>A0A0U1D3E7_9MYCO</name>
<gene>
    <name evidence="1" type="ORF">BN000_01486</name>
</gene>